<evidence type="ECO:0000313" key="2">
    <source>
        <dbReference type="EMBL" id="MFC7372826.1"/>
    </source>
</evidence>
<accession>A0ABW2NW36</accession>
<organism evidence="2 3">
    <name type="scientific">Fictibacillus iocasae</name>
    <dbReference type="NCBI Taxonomy" id="2715437"/>
    <lineage>
        <taxon>Bacteria</taxon>
        <taxon>Bacillati</taxon>
        <taxon>Bacillota</taxon>
        <taxon>Bacilli</taxon>
        <taxon>Bacillales</taxon>
        <taxon>Fictibacillaceae</taxon>
        <taxon>Fictibacillus</taxon>
    </lineage>
</organism>
<evidence type="ECO:0000313" key="3">
    <source>
        <dbReference type="Proteomes" id="UP001596549"/>
    </source>
</evidence>
<dbReference type="Proteomes" id="UP001596549">
    <property type="component" value="Unassembled WGS sequence"/>
</dbReference>
<dbReference type="EMBL" id="JBHTCP010000047">
    <property type="protein sequence ID" value="MFC7372826.1"/>
    <property type="molecule type" value="Genomic_DNA"/>
</dbReference>
<sequence length="118" mass="13447">MATPILAEIGTVFMPVRDIEKARDWYCSLLGIEPDGEVLFGHIYVISMTNSTNLVLDSKIYSPEAIVKTPMFHLNTKDIKAAYSFIKEKKIELTTEIQHGHYFNFKDPDGNMLMICKC</sequence>
<dbReference type="RefSeq" id="WP_379750392.1">
    <property type="nucleotide sequence ID" value="NZ_JBHTCP010000047.1"/>
</dbReference>
<dbReference type="InterPro" id="IPR004360">
    <property type="entry name" value="Glyas_Fos-R_dOase_dom"/>
</dbReference>
<evidence type="ECO:0000259" key="1">
    <source>
        <dbReference type="Pfam" id="PF00903"/>
    </source>
</evidence>
<dbReference type="InterPro" id="IPR029068">
    <property type="entry name" value="Glyas_Bleomycin-R_OHBP_Dase"/>
</dbReference>
<dbReference type="SUPFAM" id="SSF54593">
    <property type="entry name" value="Glyoxalase/Bleomycin resistance protein/Dihydroxybiphenyl dioxygenase"/>
    <property type="match status" value="1"/>
</dbReference>
<proteinExistence type="predicted"/>
<reference evidence="3" key="1">
    <citation type="journal article" date="2019" name="Int. J. Syst. Evol. Microbiol.">
        <title>The Global Catalogue of Microorganisms (GCM) 10K type strain sequencing project: providing services to taxonomists for standard genome sequencing and annotation.</title>
        <authorList>
            <consortium name="The Broad Institute Genomics Platform"/>
            <consortium name="The Broad Institute Genome Sequencing Center for Infectious Disease"/>
            <person name="Wu L."/>
            <person name="Ma J."/>
        </authorList>
    </citation>
    <scope>NUCLEOTIDE SEQUENCE [LARGE SCALE GENOMIC DNA]</scope>
    <source>
        <strain evidence="3">NBRC 106396</strain>
    </source>
</reference>
<name>A0ABW2NW36_9BACL</name>
<dbReference type="Pfam" id="PF00903">
    <property type="entry name" value="Glyoxalase"/>
    <property type="match status" value="1"/>
</dbReference>
<protein>
    <submittedName>
        <fullName evidence="2">VOC family protein</fullName>
    </submittedName>
</protein>
<feature type="domain" description="Glyoxalase/fosfomycin resistance/dioxygenase" evidence="1">
    <location>
        <begin position="9"/>
        <end position="115"/>
    </location>
</feature>
<comment type="caution">
    <text evidence="2">The sequence shown here is derived from an EMBL/GenBank/DDBJ whole genome shotgun (WGS) entry which is preliminary data.</text>
</comment>
<keyword evidence="3" id="KW-1185">Reference proteome</keyword>
<gene>
    <name evidence="2" type="ORF">ACFQPF_14255</name>
</gene>
<dbReference type="Gene3D" id="3.10.180.10">
    <property type="entry name" value="2,3-Dihydroxybiphenyl 1,2-Dioxygenase, domain 1"/>
    <property type="match status" value="1"/>
</dbReference>